<feature type="compositionally biased region" description="Low complexity" evidence="1">
    <location>
        <begin position="290"/>
        <end position="324"/>
    </location>
</feature>
<feature type="region of interest" description="Disordered" evidence="1">
    <location>
        <begin position="246"/>
        <end position="350"/>
    </location>
</feature>
<feature type="region of interest" description="Disordered" evidence="1">
    <location>
        <begin position="58"/>
        <end position="92"/>
    </location>
</feature>
<reference evidence="2 3" key="1">
    <citation type="submission" date="2019-07" db="EMBL/GenBank/DDBJ databases">
        <title>R&amp;d 2014.</title>
        <authorList>
            <person name="Klenk H.-P."/>
        </authorList>
    </citation>
    <scope>NUCLEOTIDE SEQUENCE [LARGE SCALE GENOMIC DNA]</scope>
    <source>
        <strain evidence="2 3">DSM 43912</strain>
    </source>
</reference>
<feature type="compositionally biased region" description="Basic residues" evidence="1">
    <location>
        <begin position="338"/>
        <end position="350"/>
    </location>
</feature>
<organism evidence="2 3">
    <name type="scientific">Micromonospora sagamiensis</name>
    <dbReference type="NCBI Taxonomy" id="47875"/>
    <lineage>
        <taxon>Bacteria</taxon>
        <taxon>Bacillati</taxon>
        <taxon>Actinomycetota</taxon>
        <taxon>Actinomycetes</taxon>
        <taxon>Micromonosporales</taxon>
        <taxon>Micromonosporaceae</taxon>
        <taxon>Micromonospora</taxon>
    </lineage>
</organism>
<feature type="compositionally biased region" description="Low complexity" evidence="1">
    <location>
        <begin position="113"/>
        <end position="143"/>
    </location>
</feature>
<dbReference type="Proteomes" id="UP000319728">
    <property type="component" value="Unassembled WGS sequence"/>
</dbReference>
<gene>
    <name evidence="2" type="ORF">JD81_01102</name>
</gene>
<evidence type="ECO:0000313" key="3">
    <source>
        <dbReference type="Proteomes" id="UP000319728"/>
    </source>
</evidence>
<feature type="region of interest" description="Disordered" evidence="1">
    <location>
        <begin position="363"/>
        <end position="391"/>
    </location>
</feature>
<feature type="compositionally biased region" description="Polar residues" evidence="1">
    <location>
        <begin position="270"/>
        <end position="289"/>
    </location>
</feature>
<sequence length="391" mass="40533">MPRSAASAGQLTRDSGWSGARCPETTVNSWATPRWVTGMPATAGTAIELVTPGTTVTGMPAAVQASSSSPPRPKTYGSPPLSRTTNAPADARSTRIRLISSWVRDGPYGIFEASTSSTSGCSSSRSSPGTSRSATTTSASASSRQPRRVISSASPGPAPTRATCPARRRVPAVASVRRGLSGPSSNARTASRVARERCGSPPPSTATVTGPCRVTAGVQALAANRSSARTQKIRRSAATALTAAAAARSSTATCTSHAPFRSAGRKRRGSQCSRPASTCARNAGVSSGETSRTSAPASSSAGTRRVATVPPPTTTTRRPASRSPSGYGFTLTPPPRSAPRRRGTPRHRARWFARSLLGHSRRVERGHLVQYPGRPGDHRQGEQRAGALTET</sequence>
<accession>A0A562WC76</accession>
<protein>
    <submittedName>
        <fullName evidence="2">Uncharacterized protein</fullName>
    </submittedName>
</protein>
<keyword evidence="3" id="KW-1185">Reference proteome</keyword>
<feature type="compositionally biased region" description="Low complexity" evidence="1">
    <location>
        <begin position="159"/>
        <end position="179"/>
    </location>
</feature>
<feature type="compositionally biased region" description="Low complexity" evidence="1">
    <location>
        <begin position="60"/>
        <end position="69"/>
    </location>
</feature>
<evidence type="ECO:0000313" key="2">
    <source>
        <dbReference type="EMBL" id="TWJ27611.1"/>
    </source>
</evidence>
<feature type="region of interest" description="Disordered" evidence="1">
    <location>
        <begin position="113"/>
        <end position="209"/>
    </location>
</feature>
<dbReference type="AlphaFoldDB" id="A0A562WC76"/>
<evidence type="ECO:0000256" key="1">
    <source>
        <dbReference type="SAM" id="MobiDB-lite"/>
    </source>
</evidence>
<comment type="caution">
    <text evidence="2">The sequence shown here is derived from an EMBL/GenBank/DDBJ whole genome shotgun (WGS) entry which is preliminary data.</text>
</comment>
<feature type="region of interest" description="Disordered" evidence="1">
    <location>
        <begin position="1"/>
        <end position="33"/>
    </location>
</feature>
<feature type="compositionally biased region" description="Low complexity" evidence="1">
    <location>
        <begin position="246"/>
        <end position="258"/>
    </location>
</feature>
<dbReference type="EMBL" id="VLLP01000001">
    <property type="protein sequence ID" value="TWJ27611.1"/>
    <property type="molecule type" value="Genomic_DNA"/>
</dbReference>
<name>A0A562WC76_9ACTN</name>
<proteinExistence type="predicted"/>